<feature type="compositionally biased region" description="Polar residues" evidence="1">
    <location>
        <begin position="215"/>
        <end position="234"/>
    </location>
</feature>
<feature type="domain" description="Knl1 C-terminal RWD" evidence="2">
    <location>
        <begin position="1147"/>
        <end position="1298"/>
    </location>
</feature>
<feature type="region of interest" description="Disordered" evidence="1">
    <location>
        <begin position="214"/>
        <end position="234"/>
    </location>
</feature>
<evidence type="ECO:0000259" key="2">
    <source>
        <dbReference type="Pfam" id="PF18210"/>
    </source>
</evidence>
<feature type="region of interest" description="Disordered" evidence="1">
    <location>
        <begin position="40"/>
        <end position="64"/>
    </location>
</feature>
<organism evidence="3 4">
    <name type="scientific">Stephania japonica</name>
    <dbReference type="NCBI Taxonomy" id="461633"/>
    <lineage>
        <taxon>Eukaryota</taxon>
        <taxon>Viridiplantae</taxon>
        <taxon>Streptophyta</taxon>
        <taxon>Embryophyta</taxon>
        <taxon>Tracheophyta</taxon>
        <taxon>Spermatophyta</taxon>
        <taxon>Magnoliopsida</taxon>
        <taxon>Ranunculales</taxon>
        <taxon>Menispermaceae</taxon>
        <taxon>Menispermoideae</taxon>
        <taxon>Cissampelideae</taxon>
        <taxon>Stephania</taxon>
    </lineage>
</organism>
<dbReference type="PANTHER" id="PTHR35707:SF1">
    <property type="entry name" value="SPC7 KINETOCHORE PROTEIN DOMAIN-CONTAINING PROTEIN"/>
    <property type="match status" value="1"/>
</dbReference>
<evidence type="ECO:0000313" key="4">
    <source>
        <dbReference type="Proteomes" id="UP001417504"/>
    </source>
</evidence>
<feature type="region of interest" description="Disordered" evidence="1">
    <location>
        <begin position="477"/>
        <end position="500"/>
    </location>
</feature>
<feature type="compositionally biased region" description="Polar residues" evidence="1">
    <location>
        <begin position="191"/>
        <end position="201"/>
    </location>
</feature>
<gene>
    <name evidence="3" type="ORF">Sjap_024979</name>
</gene>
<evidence type="ECO:0000313" key="3">
    <source>
        <dbReference type="EMBL" id="KAK9084568.1"/>
    </source>
</evidence>
<feature type="region of interest" description="Disordered" evidence="1">
    <location>
        <begin position="180"/>
        <end position="201"/>
    </location>
</feature>
<name>A0AAP0HDR3_9MAGN</name>
<feature type="compositionally biased region" description="Polar residues" evidence="1">
    <location>
        <begin position="902"/>
        <end position="923"/>
    </location>
</feature>
<evidence type="ECO:0000256" key="1">
    <source>
        <dbReference type="SAM" id="MobiDB-lite"/>
    </source>
</evidence>
<feature type="compositionally biased region" description="Basic and acidic residues" evidence="1">
    <location>
        <begin position="83"/>
        <end position="93"/>
    </location>
</feature>
<feature type="compositionally biased region" description="Basic and acidic residues" evidence="1">
    <location>
        <begin position="924"/>
        <end position="934"/>
    </location>
</feature>
<dbReference type="EMBL" id="JBBNAE010000011">
    <property type="protein sequence ID" value="KAK9084568.1"/>
    <property type="molecule type" value="Genomic_DNA"/>
</dbReference>
<proteinExistence type="predicted"/>
<protein>
    <recommendedName>
        <fullName evidence="2">Knl1 C-terminal RWD domain-containing protein</fullName>
    </recommendedName>
</protein>
<comment type="caution">
    <text evidence="3">The sequence shown here is derived from an EMBL/GenBank/DDBJ whole genome shotgun (WGS) entry which is preliminary data.</text>
</comment>
<dbReference type="PANTHER" id="PTHR35707">
    <property type="entry name" value="OS06G0608100 PROTEIN"/>
    <property type="match status" value="1"/>
</dbReference>
<dbReference type="Pfam" id="PF18210">
    <property type="entry name" value="Knl1_RWD_C"/>
    <property type="match status" value="1"/>
</dbReference>
<dbReference type="InterPro" id="IPR040850">
    <property type="entry name" value="Knl1_RWD_C"/>
</dbReference>
<sequence length="1409" mass="155617">MGPEEEDREEVFNTWPDEETVVRERKRSRRVSFAEITSVHVFDRDEDYETPPDSKPNHPETPELLLGQSNQGLVVRRGFPVNDDLKDHGHGHGEDDENDERELFVRCMDSSSPGSAAASATSNDEDNFFGPVSASFIRSGCLSDSAASDDNHDVTLDSTAFSLHFQSLMQSDSVGNLKTPTSVHSGFGDKTPTQSSMLSKSGNSMVLTEAKKLNATHSTPGGKSSAGSDSNNMSLVEVNPHRYDYGRLSPTLNAILGDSEKDIQVVSMADEMSISKSSSFVNLESKFSMLIKNKFELTKLKNFGDREVDGIETLQPVTETVSSWNDKFEESGESAKNPIENNSYYVSGGSKETIPSHASSPHQYQILQGERQEMPFGSDNALASRKCKASEMGHELFGGNNNIATPLRNSGQINSTSDCDNHPIANIYNPEKGKSPNGGMYTPNIHLSSGARTASPAQGSVSLLRAKIQESLVDASISSKSERTGTPFARKQPYSSPGADIRLQDNLSSIKNHISELKVLEKSPLVGMQELGGNSKTKPLDHFAKHTSFATVLGDVTPISKHTDISVVGSEDHPSSLAQEKVEDIVTTAKESRGHETPKDIALSEQNAVPVLEKKQSYQLSSGKFQRGQVVEMVVEMSGYSEGMQSHILASQDHNQSALVRTEPASPSTSISCMESIQAVGNNVSHSPLKTFEEKLNASIEHEARSRRTLDHVNEGSKFYNLGNRLNPADVTLENDAPSSHSTPIDKVVTDLGSSLEEKRQPPLSFLDINIDRSNEFDMLKGLSAKYSRPSKSQKEIGITGDHQTPLKLDNSIISMYKRLESFRSRTDPFKFKEKTSERASFYGSVSPDVHRRTATAIRLEKMLGEGVQSSLRKEVHNMSKNEFVHPIFTITKSPLVSTTVKYSSGNIPSPSHQNWPNSQEPHSMQDAESSRRKRRIEEITVMNKQKIGESGSTHKIPKVDLGTKSGALGFESEQYVAREKDSGRTGSYGSSGLINVFSRFSGAFKDLHFPSAGKFCSWEIGTLADMLGQLQMAKKYGMLCFDIQSQKMHDHMGLQERVSRARRLQQMVIYGQAKLHLLRMKQEKLLREAKLLQSGITEAKSLKFSLRNICSLNARNTWNNDFSCPSLSGDTMRKKEVAYCEMLAKRRTLGELDEKVKNVTKLLQAYCKTKRELSPSETILLVNDNLRKRTRSSYIQEELQLWQVDDLEGKNGSHSFLINYRCLLVQRFTVNLHSIPTITKLNTLNESNIMKSFPNINAIIAFTFVFNATGAQKLGSSKSLAGQTQITSSLLGNLLDVVAEVQRASIECRNLSEKSFCLPHAEQLELRFCFVSFNTGHKVTLTLDTTCLKCAVYPSDTHYSISITPASPSFLAEIGSAIGALKARHSRIIGLCKCISHIVQAQAGRRTP</sequence>
<feature type="region of interest" description="Disordered" evidence="1">
    <location>
        <begin position="80"/>
        <end position="99"/>
    </location>
</feature>
<reference evidence="3 4" key="1">
    <citation type="submission" date="2024-01" db="EMBL/GenBank/DDBJ databases">
        <title>Genome assemblies of Stephania.</title>
        <authorList>
            <person name="Yang L."/>
        </authorList>
    </citation>
    <scope>NUCLEOTIDE SEQUENCE [LARGE SCALE GENOMIC DNA]</scope>
    <source>
        <strain evidence="3">QJT</strain>
        <tissue evidence="3">Leaf</tissue>
    </source>
</reference>
<keyword evidence="4" id="KW-1185">Reference proteome</keyword>
<feature type="region of interest" description="Disordered" evidence="1">
    <location>
        <begin position="902"/>
        <end position="934"/>
    </location>
</feature>
<accession>A0AAP0HDR3</accession>
<dbReference type="Proteomes" id="UP001417504">
    <property type="component" value="Unassembled WGS sequence"/>
</dbReference>